<accession>A0A0X8X4C7</accession>
<dbReference type="RefSeq" id="WP_096353680.1">
    <property type="nucleotide sequence ID" value="NZ_AP017313.1"/>
</dbReference>
<dbReference type="InterPro" id="IPR049712">
    <property type="entry name" value="Poly_export"/>
</dbReference>
<protein>
    <submittedName>
        <fullName evidence="1">Polysaccharide biosynthesis/export protein</fullName>
    </submittedName>
</protein>
<keyword evidence="2" id="KW-1185">Reference proteome</keyword>
<dbReference type="Proteomes" id="UP000218263">
    <property type="component" value="Chromosome"/>
</dbReference>
<organism evidence="1 2">
    <name type="scientific">Mucilaginibacter gotjawali</name>
    <dbReference type="NCBI Taxonomy" id="1550579"/>
    <lineage>
        <taxon>Bacteria</taxon>
        <taxon>Pseudomonadati</taxon>
        <taxon>Bacteroidota</taxon>
        <taxon>Sphingobacteriia</taxon>
        <taxon>Sphingobacteriales</taxon>
        <taxon>Sphingobacteriaceae</taxon>
        <taxon>Mucilaginibacter</taxon>
    </lineage>
</organism>
<reference evidence="1 2" key="1">
    <citation type="submission" date="2015-12" db="EMBL/GenBank/DDBJ databases">
        <title>Genome sequence of Mucilaginibacter gotjawali.</title>
        <authorList>
            <person name="Lee J.S."/>
            <person name="Lee K.C."/>
            <person name="Kim K.K."/>
            <person name="Lee B.W."/>
        </authorList>
    </citation>
    <scope>NUCLEOTIDE SEQUENCE [LARGE SCALE GENOMIC DNA]</scope>
    <source>
        <strain evidence="1 2">SA3-7</strain>
    </source>
</reference>
<dbReference type="Pfam" id="PF02563">
    <property type="entry name" value="Poly_export"/>
    <property type="match status" value="1"/>
</dbReference>
<dbReference type="PANTHER" id="PTHR33619">
    <property type="entry name" value="POLYSACCHARIDE EXPORT PROTEIN GFCE-RELATED"/>
    <property type="match status" value="1"/>
</dbReference>
<sequence>MKNNFYIHLLAFFAGAIIFSSCSPHVRTKYFEDFPDSGASKHVVLPNFKAPLIEPDDILSITIQTVDPLASLPVNQAAASSFGAANQGTQQIISGYLVNSEGMVQIPMIGKIKLSGLTTTEASNLIAEKAKYFLKMPSVQVRFANYKVTVLGEVTHPSSYVIPNERFSVMDAIGLAGDLTINGKRDNILLVRDSLGEKVFVRLNLLSTNIYKSRYFYLKNNDLIYVEPNKIKSDVEASTKRQNIQLVLSVITVLTLILIRFK</sequence>
<dbReference type="InterPro" id="IPR003715">
    <property type="entry name" value="Poly_export_N"/>
</dbReference>
<gene>
    <name evidence="1" type="ORF">MgSA37_03569</name>
</gene>
<dbReference type="OrthoDB" id="662756at2"/>
<evidence type="ECO:0000313" key="1">
    <source>
        <dbReference type="EMBL" id="BAU55385.1"/>
    </source>
</evidence>
<dbReference type="InterPro" id="IPR019554">
    <property type="entry name" value="Soluble_ligand-bd"/>
</dbReference>
<dbReference type="Gene3D" id="3.30.1950.10">
    <property type="entry name" value="wza like domain"/>
    <property type="match status" value="1"/>
</dbReference>
<dbReference type="PANTHER" id="PTHR33619:SF3">
    <property type="entry name" value="POLYSACCHARIDE EXPORT PROTEIN GFCE-RELATED"/>
    <property type="match status" value="1"/>
</dbReference>
<evidence type="ECO:0000313" key="2">
    <source>
        <dbReference type="Proteomes" id="UP000218263"/>
    </source>
</evidence>
<dbReference type="KEGG" id="mgot:MgSA37_03569"/>
<dbReference type="EMBL" id="AP017313">
    <property type="protein sequence ID" value="BAU55385.1"/>
    <property type="molecule type" value="Genomic_DNA"/>
</dbReference>
<dbReference type="PROSITE" id="PS51257">
    <property type="entry name" value="PROKAR_LIPOPROTEIN"/>
    <property type="match status" value="1"/>
</dbReference>
<name>A0A0X8X4C7_9SPHI</name>
<proteinExistence type="predicted"/>
<dbReference type="GO" id="GO:0015159">
    <property type="term" value="F:polysaccharide transmembrane transporter activity"/>
    <property type="evidence" value="ECO:0007669"/>
    <property type="project" value="InterPro"/>
</dbReference>
<dbReference type="Pfam" id="PF10531">
    <property type="entry name" value="SLBB"/>
    <property type="match status" value="1"/>
</dbReference>
<dbReference type="AlphaFoldDB" id="A0A0X8X4C7"/>